<dbReference type="KEGG" id="salo:EF888_08055"/>
<feature type="transmembrane region" description="Helical" evidence="1">
    <location>
        <begin position="73"/>
        <end position="92"/>
    </location>
</feature>
<feature type="transmembrane region" description="Helical" evidence="1">
    <location>
        <begin position="195"/>
        <end position="213"/>
    </location>
</feature>
<feature type="transmembrane region" description="Helical" evidence="1">
    <location>
        <begin position="36"/>
        <end position="53"/>
    </location>
</feature>
<accession>A0A316G466</accession>
<reference evidence="2 3" key="1">
    <citation type="submission" date="2018-05" db="EMBL/GenBank/DDBJ databases">
        <title>Genomic Encyclopedia of Type Strains, Phase IV (KMG-IV): sequencing the most valuable type-strain genomes for metagenomic binning, comparative biology and taxonomic classification.</title>
        <authorList>
            <person name="Goeker M."/>
        </authorList>
    </citation>
    <scope>NUCLEOTIDE SEQUENCE [LARGE SCALE GENOMIC DNA]</scope>
    <source>
        <strain evidence="2 3">DSM 103371</strain>
    </source>
</reference>
<dbReference type="EMBL" id="QGGV01000007">
    <property type="protein sequence ID" value="PWK55382.1"/>
    <property type="molecule type" value="Genomic_DNA"/>
</dbReference>
<dbReference type="Proteomes" id="UP000245390">
    <property type="component" value="Unassembled WGS sequence"/>
</dbReference>
<feature type="transmembrane region" description="Helical" evidence="1">
    <location>
        <begin position="171"/>
        <end position="189"/>
    </location>
</feature>
<evidence type="ECO:0000313" key="2">
    <source>
        <dbReference type="EMBL" id="PWK55382.1"/>
    </source>
</evidence>
<keyword evidence="1" id="KW-1133">Transmembrane helix</keyword>
<name>A0A316G466_9RHOB</name>
<protein>
    <recommendedName>
        <fullName evidence="4">ZIP Zinc transporter</fullName>
    </recommendedName>
</protein>
<evidence type="ECO:0000313" key="3">
    <source>
        <dbReference type="Proteomes" id="UP000245390"/>
    </source>
</evidence>
<feature type="transmembrane region" description="Helical" evidence="1">
    <location>
        <begin position="225"/>
        <end position="241"/>
    </location>
</feature>
<keyword evidence="3" id="KW-1185">Reference proteome</keyword>
<evidence type="ECO:0008006" key="4">
    <source>
        <dbReference type="Google" id="ProtNLM"/>
    </source>
</evidence>
<keyword evidence="1" id="KW-0812">Transmembrane</keyword>
<comment type="caution">
    <text evidence="2">The sequence shown here is derived from an EMBL/GenBank/DDBJ whole genome shotgun (WGS) entry which is preliminary data.</text>
</comment>
<dbReference type="OrthoDB" id="21325at2"/>
<proteinExistence type="predicted"/>
<feature type="transmembrane region" description="Helical" evidence="1">
    <location>
        <begin position="138"/>
        <end position="159"/>
    </location>
</feature>
<sequence>MNIQLLPTFLCALTLAAVHVFTPRLTWVRAVPRSRWLSLAGGVAVAYVFMHLLPELAEHERTLRDGAEHPGAVVYALSLAGLVTFYGMERLIRGARERMREEQRVDRASRGVFWLHISSFAAYNLLIGYLLLHREETGWTPLLLYFTAMALHFFTNDFGLHQDHEELYDRGGRWVLAAAVVVGWALGASIDVREIALIALFSFLSGAVVLNVLKEELPEERKSRFLPFLAGVAGYGALLVAI</sequence>
<dbReference type="AlphaFoldDB" id="A0A316G466"/>
<dbReference type="RefSeq" id="WP_109759987.1">
    <property type="nucleotide sequence ID" value="NZ_CP034588.1"/>
</dbReference>
<gene>
    <name evidence="2" type="ORF">C8D95_10748</name>
</gene>
<feature type="transmembrane region" description="Helical" evidence="1">
    <location>
        <begin position="6"/>
        <end position="24"/>
    </location>
</feature>
<feature type="transmembrane region" description="Helical" evidence="1">
    <location>
        <begin position="113"/>
        <end position="132"/>
    </location>
</feature>
<keyword evidence="1" id="KW-0472">Membrane</keyword>
<evidence type="ECO:0000256" key="1">
    <source>
        <dbReference type="SAM" id="Phobius"/>
    </source>
</evidence>
<organism evidence="2 3">
    <name type="scientific">Silicimonas algicola</name>
    <dbReference type="NCBI Taxonomy" id="1826607"/>
    <lineage>
        <taxon>Bacteria</taxon>
        <taxon>Pseudomonadati</taxon>
        <taxon>Pseudomonadota</taxon>
        <taxon>Alphaproteobacteria</taxon>
        <taxon>Rhodobacterales</taxon>
        <taxon>Paracoccaceae</taxon>
    </lineage>
</organism>